<keyword evidence="1" id="KW-1133">Transmembrane helix</keyword>
<dbReference type="RefSeq" id="WP_110130008.1">
    <property type="nucleotide sequence ID" value="NZ_QHJQ01000002.1"/>
</dbReference>
<organism evidence="2 3">
    <name type="scientific">Coraliomargarita sinensis</name>
    <dbReference type="NCBI Taxonomy" id="2174842"/>
    <lineage>
        <taxon>Bacteria</taxon>
        <taxon>Pseudomonadati</taxon>
        <taxon>Verrucomicrobiota</taxon>
        <taxon>Opitutia</taxon>
        <taxon>Puniceicoccales</taxon>
        <taxon>Coraliomargaritaceae</taxon>
        <taxon>Coraliomargarita</taxon>
    </lineage>
</organism>
<comment type="caution">
    <text evidence="2">The sequence shown here is derived from an EMBL/GenBank/DDBJ whole genome shotgun (WGS) entry which is preliminary data.</text>
</comment>
<keyword evidence="1" id="KW-0472">Membrane</keyword>
<name>A0A317ZLG4_9BACT</name>
<sequence>MIGITVVPAAFILPVFLDDSNKPQFIVPGSHEFEVGESARYYLWNDHQTVFEGKSYDRSESLPDEVSITIRDEAGQTLPFTPNTSIYSTVGNSIKNSIGYVDVPEPGLVSVNVSGSFEPRVFSFSEFGFLSFLGKIFAAIGLSALFALAGLGIAIWGIVRLARESNERPPDAVA</sequence>
<keyword evidence="1" id="KW-0812">Transmembrane</keyword>
<feature type="transmembrane region" description="Helical" evidence="1">
    <location>
        <begin position="136"/>
        <end position="159"/>
    </location>
</feature>
<dbReference type="AlphaFoldDB" id="A0A317ZLG4"/>
<dbReference type="InParanoid" id="A0A317ZLG4"/>
<evidence type="ECO:0000313" key="2">
    <source>
        <dbReference type="EMBL" id="PXA05007.1"/>
    </source>
</evidence>
<evidence type="ECO:0000313" key="3">
    <source>
        <dbReference type="Proteomes" id="UP000247099"/>
    </source>
</evidence>
<dbReference type="EMBL" id="QHJQ01000002">
    <property type="protein sequence ID" value="PXA05007.1"/>
    <property type="molecule type" value="Genomic_DNA"/>
</dbReference>
<reference evidence="2 3" key="1">
    <citation type="submission" date="2018-05" db="EMBL/GenBank/DDBJ databases">
        <title>Coraliomargarita sinensis sp. nov., isolated from a marine solar saltern.</title>
        <authorList>
            <person name="Zhou L.Y."/>
        </authorList>
    </citation>
    <scope>NUCLEOTIDE SEQUENCE [LARGE SCALE GENOMIC DNA]</scope>
    <source>
        <strain evidence="2 3">WN38</strain>
    </source>
</reference>
<protein>
    <submittedName>
        <fullName evidence="2">Uncharacterized protein</fullName>
    </submittedName>
</protein>
<dbReference type="Proteomes" id="UP000247099">
    <property type="component" value="Unassembled WGS sequence"/>
</dbReference>
<accession>A0A317ZLG4</accession>
<proteinExistence type="predicted"/>
<dbReference type="OrthoDB" id="266054at2"/>
<keyword evidence="3" id="KW-1185">Reference proteome</keyword>
<gene>
    <name evidence="2" type="ORF">DDZ13_03305</name>
</gene>
<evidence type="ECO:0000256" key="1">
    <source>
        <dbReference type="SAM" id="Phobius"/>
    </source>
</evidence>